<dbReference type="Proteomes" id="UP001589575">
    <property type="component" value="Unassembled WGS sequence"/>
</dbReference>
<evidence type="ECO:0000313" key="3">
    <source>
        <dbReference type="Proteomes" id="UP001589575"/>
    </source>
</evidence>
<feature type="region of interest" description="Disordered" evidence="1">
    <location>
        <begin position="1"/>
        <end position="63"/>
    </location>
</feature>
<protein>
    <submittedName>
        <fullName evidence="2">Uncharacterized protein</fullName>
    </submittedName>
</protein>
<organism evidence="2 3">
    <name type="scientific">Citricoccus parietis</name>
    <dbReference type="NCBI Taxonomy" id="592307"/>
    <lineage>
        <taxon>Bacteria</taxon>
        <taxon>Bacillati</taxon>
        <taxon>Actinomycetota</taxon>
        <taxon>Actinomycetes</taxon>
        <taxon>Micrococcales</taxon>
        <taxon>Micrococcaceae</taxon>
        <taxon>Citricoccus</taxon>
    </lineage>
</organism>
<name>A0ABV5FTW9_9MICC</name>
<evidence type="ECO:0000256" key="1">
    <source>
        <dbReference type="SAM" id="MobiDB-lite"/>
    </source>
</evidence>
<evidence type="ECO:0000313" key="2">
    <source>
        <dbReference type="EMBL" id="MFB9070133.1"/>
    </source>
</evidence>
<feature type="compositionally biased region" description="Low complexity" evidence="1">
    <location>
        <begin position="28"/>
        <end position="37"/>
    </location>
</feature>
<feature type="compositionally biased region" description="Basic residues" evidence="1">
    <location>
        <begin position="124"/>
        <end position="143"/>
    </location>
</feature>
<feature type="region of interest" description="Disordered" evidence="1">
    <location>
        <begin position="82"/>
        <end position="143"/>
    </location>
</feature>
<keyword evidence="3" id="KW-1185">Reference proteome</keyword>
<comment type="caution">
    <text evidence="2">The sequence shown here is derived from an EMBL/GenBank/DDBJ whole genome shotgun (WGS) entry which is preliminary data.</text>
</comment>
<sequence length="143" mass="16475">MPWMDSWPRSTDPPHQTDHRPIDPPHLPLMHPALPFPARKHPRRTGNAFEEDPAHRRLPPPATHPRRLWWRFSRCRPERRDRITGEFGRNPRARLAEPGAAGGASPGGGSGHRLLLHLPDRPGRRGLRRGLRRGVPRDRLHRP</sequence>
<accession>A0ABV5FTW9</accession>
<dbReference type="EMBL" id="JBHMFI010000001">
    <property type="protein sequence ID" value="MFB9070133.1"/>
    <property type="molecule type" value="Genomic_DNA"/>
</dbReference>
<reference evidence="2 3" key="1">
    <citation type="submission" date="2024-09" db="EMBL/GenBank/DDBJ databases">
        <authorList>
            <person name="Sun Q."/>
            <person name="Mori K."/>
        </authorList>
    </citation>
    <scope>NUCLEOTIDE SEQUENCE [LARGE SCALE GENOMIC DNA]</scope>
    <source>
        <strain evidence="2 3">CCM 7609</strain>
    </source>
</reference>
<feature type="compositionally biased region" description="Gly residues" evidence="1">
    <location>
        <begin position="100"/>
        <end position="111"/>
    </location>
</feature>
<gene>
    <name evidence="2" type="ORF">ACFFX0_02565</name>
</gene>
<proteinExistence type="predicted"/>